<evidence type="ECO:0000313" key="7">
    <source>
        <dbReference type="EMBL" id="GAA4479354.1"/>
    </source>
</evidence>
<dbReference type="Pfam" id="PF00872">
    <property type="entry name" value="Transposase_mut"/>
    <property type="match status" value="1"/>
</dbReference>
<feature type="compositionally biased region" description="Pro residues" evidence="6">
    <location>
        <begin position="54"/>
        <end position="63"/>
    </location>
</feature>
<evidence type="ECO:0008006" key="9">
    <source>
        <dbReference type="Google" id="ProtNLM"/>
    </source>
</evidence>
<organism evidence="7 8">
    <name type="scientific">Rhodococcus olei</name>
    <dbReference type="NCBI Taxonomy" id="2161675"/>
    <lineage>
        <taxon>Bacteria</taxon>
        <taxon>Bacillati</taxon>
        <taxon>Actinomycetota</taxon>
        <taxon>Actinomycetes</taxon>
        <taxon>Mycobacteriales</taxon>
        <taxon>Nocardiaceae</taxon>
        <taxon>Rhodococcus</taxon>
    </lineage>
</organism>
<sequence length="124" mass="13737">MAIGVTVDGHRDILGLWAGDGGEGAKFWLAVLRKIPARDPGPRPLPERAIRPQMPVPGDPGPGPDRERKRTMGNKVEAGPERLRHHIRRPHHTEWKLTDAKADPPFIGLWRTFGDGSCEQDSVT</sequence>
<evidence type="ECO:0000256" key="4">
    <source>
        <dbReference type="ARBA" id="ARBA00023125"/>
    </source>
</evidence>
<gene>
    <name evidence="7" type="ORF">GCM10023094_24370</name>
</gene>
<feature type="region of interest" description="Disordered" evidence="6">
    <location>
        <begin position="38"/>
        <end position="96"/>
    </location>
</feature>
<keyword evidence="4" id="KW-0238">DNA-binding</keyword>
<dbReference type="EMBL" id="BAABFB010000039">
    <property type="protein sequence ID" value="GAA4479354.1"/>
    <property type="molecule type" value="Genomic_DNA"/>
</dbReference>
<keyword evidence="8" id="KW-1185">Reference proteome</keyword>
<evidence type="ECO:0000256" key="5">
    <source>
        <dbReference type="ARBA" id="ARBA00023172"/>
    </source>
</evidence>
<dbReference type="Proteomes" id="UP001501183">
    <property type="component" value="Unassembled WGS sequence"/>
</dbReference>
<feature type="compositionally biased region" description="Basic and acidic residues" evidence="6">
    <location>
        <begin position="38"/>
        <end position="50"/>
    </location>
</feature>
<name>A0ABP8P1L0_9NOCA</name>
<evidence type="ECO:0000313" key="8">
    <source>
        <dbReference type="Proteomes" id="UP001501183"/>
    </source>
</evidence>
<evidence type="ECO:0000256" key="6">
    <source>
        <dbReference type="SAM" id="MobiDB-lite"/>
    </source>
</evidence>
<keyword evidence="5" id="KW-0233">DNA recombination</keyword>
<evidence type="ECO:0000256" key="3">
    <source>
        <dbReference type="ARBA" id="ARBA00022578"/>
    </source>
</evidence>
<accession>A0ABP8P1L0</accession>
<keyword evidence="3" id="KW-0815">Transposition</keyword>
<comment type="similarity">
    <text evidence="2">Belongs to the transposase mutator family.</text>
</comment>
<dbReference type="InterPro" id="IPR001207">
    <property type="entry name" value="Transposase_mutator"/>
</dbReference>
<reference evidence="8" key="1">
    <citation type="journal article" date="2019" name="Int. J. Syst. Evol. Microbiol.">
        <title>The Global Catalogue of Microorganisms (GCM) 10K type strain sequencing project: providing services to taxonomists for standard genome sequencing and annotation.</title>
        <authorList>
            <consortium name="The Broad Institute Genomics Platform"/>
            <consortium name="The Broad Institute Genome Sequencing Center for Infectious Disease"/>
            <person name="Wu L."/>
            <person name="Ma J."/>
        </authorList>
    </citation>
    <scope>NUCLEOTIDE SEQUENCE [LARGE SCALE GENOMIC DNA]</scope>
    <source>
        <strain evidence="8">JCM 32206</strain>
    </source>
</reference>
<comment type="caution">
    <text evidence="7">The sequence shown here is derived from an EMBL/GenBank/DDBJ whole genome shotgun (WGS) entry which is preliminary data.</text>
</comment>
<evidence type="ECO:0000256" key="1">
    <source>
        <dbReference type="ARBA" id="ARBA00002190"/>
    </source>
</evidence>
<protein>
    <recommendedName>
        <fullName evidence="9">Mutator family transposase</fullName>
    </recommendedName>
</protein>
<evidence type="ECO:0000256" key="2">
    <source>
        <dbReference type="ARBA" id="ARBA00010961"/>
    </source>
</evidence>
<proteinExistence type="inferred from homology"/>
<comment type="function">
    <text evidence="1">Required for the transposition of the insertion element.</text>
</comment>